<sequence length="195" mass="20832">MNCRRNILPLAVFGISSMKRTPPYSRFCSDTRLATKSFTSCSDSCSPYSFTTNASGSSPARSSGTPITAASLIFGCSSSIASSSAGGTWKPLYLISSLMRSTMKNSLSSSYGAAPQNSVISEDRSYSSTIGCLARNTISGGTSVIRFTPYFWMQLRNRCGSKRGITTHRQLFVTMLSKPTPATTWNSGVTANATS</sequence>
<dbReference type="EMBL" id="AXCN02000092">
    <property type="status" value="NOT_ANNOTATED_CDS"/>
    <property type="molecule type" value="Genomic_DNA"/>
</dbReference>
<dbReference type="Proteomes" id="UP000075886">
    <property type="component" value="Unassembled WGS sequence"/>
</dbReference>
<keyword evidence="2" id="KW-1185">Reference proteome</keyword>
<organism evidence="1 2">
    <name type="scientific">Anopheles farauti</name>
    <dbReference type="NCBI Taxonomy" id="69004"/>
    <lineage>
        <taxon>Eukaryota</taxon>
        <taxon>Metazoa</taxon>
        <taxon>Ecdysozoa</taxon>
        <taxon>Arthropoda</taxon>
        <taxon>Hexapoda</taxon>
        <taxon>Insecta</taxon>
        <taxon>Pterygota</taxon>
        <taxon>Neoptera</taxon>
        <taxon>Endopterygota</taxon>
        <taxon>Diptera</taxon>
        <taxon>Nematocera</taxon>
        <taxon>Culicoidea</taxon>
        <taxon>Culicidae</taxon>
        <taxon>Anophelinae</taxon>
        <taxon>Anopheles</taxon>
    </lineage>
</organism>
<dbReference type="AlphaFoldDB" id="A0A182Q7J1"/>
<reference evidence="2" key="1">
    <citation type="submission" date="2014-01" db="EMBL/GenBank/DDBJ databases">
        <title>The Genome Sequence of Anopheles farauti FAR1 (V2).</title>
        <authorList>
            <consortium name="The Broad Institute Genomics Platform"/>
            <person name="Neafsey D.E."/>
            <person name="Besansky N."/>
            <person name="Howell P."/>
            <person name="Walton C."/>
            <person name="Young S.K."/>
            <person name="Zeng Q."/>
            <person name="Gargeya S."/>
            <person name="Fitzgerald M."/>
            <person name="Haas B."/>
            <person name="Abouelleil A."/>
            <person name="Allen A.W."/>
            <person name="Alvarado L."/>
            <person name="Arachchi H.M."/>
            <person name="Berlin A.M."/>
            <person name="Chapman S.B."/>
            <person name="Gainer-Dewar J."/>
            <person name="Goldberg J."/>
            <person name="Griggs A."/>
            <person name="Gujja S."/>
            <person name="Hansen M."/>
            <person name="Howarth C."/>
            <person name="Imamovic A."/>
            <person name="Ireland A."/>
            <person name="Larimer J."/>
            <person name="McCowan C."/>
            <person name="Murphy C."/>
            <person name="Pearson M."/>
            <person name="Poon T.W."/>
            <person name="Priest M."/>
            <person name="Roberts A."/>
            <person name="Saif S."/>
            <person name="Shea T."/>
            <person name="Sisk P."/>
            <person name="Sykes S."/>
            <person name="Wortman J."/>
            <person name="Nusbaum C."/>
            <person name="Birren B."/>
        </authorList>
    </citation>
    <scope>NUCLEOTIDE SEQUENCE [LARGE SCALE GENOMIC DNA]</scope>
    <source>
        <strain evidence="2">FAR1</strain>
    </source>
</reference>
<reference evidence="1" key="2">
    <citation type="submission" date="2020-05" db="UniProtKB">
        <authorList>
            <consortium name="EnsemblMetazoa"/>
        </authorList>
    </citation>
    <scope>IDENTIFICATION</scope>
    <source>
        <strain evidence="1">FAR1</strain>
    </source>
</reference>
<evidence type="ECO:0000313" key="2">
    <source>
        <dbReference type="Proteomes" id="UP000075886"/>
    </source>
</evidence>
<accession>A0A182Q7J1</accession>
<name>A0A182Q7J1_9DIPT</name>
<evidence type="ECO:0000313" key="1">
    <source>
        <dbReference type="EnsemblMetazoa" id="AFAF004603-PA"/>
    </source>
</evidence>
<dbReference type="VEuPathDB" id="VectorBase:AFAF004603"/>
<protein>
    <submittedName>
        <fullName evidence="1">Uncharacterized protein</fullName>
    </submittedName>
</protein>
<dbReference type="EnsemblMetazoa" id="AFAF004603-RA">
    <property type="protein sequence ID" value="AFAF004603-PA"/>
    <property type="gene ID" value="AFAF004603"/>
</dbReference>
<proteinExistence type="predicted"/>